<dbReference type="Pfam" id="PF00389">
    <property type="entry name" value="2-Hacid_dh"/>
    <property type="match status" value="1"/>
</dbReference>
<comment type="similarity">
    <text evidence="1 4">Belongs to the D-isomer specific 2-hydroxyacid dehydrogenase family.</text>
</comment>
<accession>A0A0R1W648</accession>
<dbReference type="PATRIC" id="fig|1423807.3.peg.1672"/>
<sequence>MKMLDDYGCTVVRGTGDTEEQFLTNAGDAQVIIMDDNYFKSEWFDQLPNLKLIIRRGVGYDKIPLSVATEHNVLVANTPGANEVSVAEVALGLMMETVRHIPQAREQLYKFDGKMYPLELLSHTLSSSTVGLVGYGNIAKAAEKMLTGFGSRILVTAHHQHQPKYGEYVDLETLLRKSDIVSLHLPATPSTTGMFNKDLFSKMKDSAIIVNTSRGALINEPDLVEAIENGQLGGAGLDTTAQEPVPKDSILLGHDQIVLLPHIGGFTIEAEIKTAKMVAQNAIDLFNGVQLKYAVN</sequence>
<dbReference type="InterPro" id="IPR029753">
    <property type="entry name" value="D-isomer_DH_CS"/>
</dbReference>
<dbReference type="SUPFAM" id="SSF51735">
    <property type="entry name" value="NAD(P)-binding Rossmann-fold domains"/>
    <property type="match status" value="1"/>
</dbReference>
<comment type="caution">
    <text evidence="7">The sequence shown here is derived from an EMBL/GenBank/DDBJ whole genome shotgun (WGS) entry which is preliminary data.</text>
</comment>
<reference evidence="7 8" key="1">
    <citation type="journal article" date="2015" name="Genome Announc.">
        <title>Expanding the biotechnology potential of lactobacilli through comparative genomics of 213 strains and associated genera.</title>
        <authorList>
            <person name="Sun Z."/>
            <person name="Harris H.M."/>
            <person name="McCann A."/>
            <person name="Guo C."/>
            <person name="Argimon S."/>
            <person name="Zhang W."/>
            <person name="Yang X."/>
            <person name="Jeffery I.B."/>
            <person name="Cooney J.C."/>
            <person name="Kagawa T.F."/>
            <person name="Liu W."/>
            <person name="Song Y."/>
            <person name="Salvetti E."/>
            <person name="Wrobel A."/>
            <person name="Rasinkangas P."/>
            <person name="Parkhill J."/>
            <person name="Rea M.C."/>
            <person name="O'Sullivan O."/>
            <person name="Ritari J."/>
            <person name="Douillard F.P."/>
            <person name="Paul Ross R."/>
            <person name="Yang R."/>
            <person name="Briner A.E."/>
            <person name="Felis G.E."/>
            <person name="de Vos W.M."/>
            <person name="Barrangou R."/>
            <person name="Klaenhammer T.R."/>
            <person name="Caufield P.W."/>
            <person name="Cui Y."/>
            <person name="Zhang H."/>
            <person name="O'Toole P.W."/>
        </authorList>
    </citation>
    <scope>NUCLEOTIDE SEQUENCE [LARGE SCALE GENOMIC DNA]</scope>
    <source>
        <strain evidence="7 8">DSM 5007</strain>
    </source>
</reference>
<evidence type="ECO:0000313" key="7">
    <source>
        <dbReference type="EMBL" id="KRM12946.1"/>
    </source>
</evidence>
<evidence type="ECO:0000259" key="5">
    <source>
        <dbReference type="Pfam" id="PF00389"/>
    </source>
</evidence>
<evidence type="ECO:0000256" key="2">
    <source>
        <dbReference type="ARBA" id="ARBA00023002"/>
    </source>
</evidence>
<dbReference type="SUPFAM" id="SSF52283">
    <property type="entry name" value="Formate/glycerate dehydrogenase catalytic domain-like"/>
    <property type="match status" value="1"/>
</dbReference>
<dbReference type="Pfam" id="PF02826">
    <property type="entry name" value="2-Hacid_dh_C"/>
    <property type="match status" value="1"/>
</dbReference>
<gene>
    <name evidence="7" type="ORF">FD16_GL001631</name>
</gene>
<dbReference type="InterPro" id="IPR006139">
    <property type="entry name" value="D-isomer_2_OHA_DH_cat_dom"/>
</dbReference>
<name>A0A0R1W648_9LACO</name>
<keyword evidence="2 4" id="KW-0560">Oxidoreductase</keyword>
<organism evidence="7 8">
    <name type="scientific">Paucilactobacillus suebicus DSM 5007 = KCTC 3549</name>
    <dbReference type="NCBI Taxonomy" id="1423807"/>
    <lineage>
        <taxon>Bacteria</taxon>
        <taxon>Bacillati</taxon>
        <taxon>Bacillota</taxon>
        <taxon>Bacilli</taxon>
        <taxon>Lactobacillales</taxon>
        <taxon>Lactobacillaceae</taxon>
        <taxon>Paucilactobacillus</taxon>
    </lineage>
</organism>
<evidence type="ECO:0000259" key="6">
    <source>
        <dbReference type="Pfam" id="PF02826"/>
    </source>
</evidence>
<proteinExistence type="inferred from homology"/>
<keyword evidence="8" id="KW-1185">Reference proteome</keyword>
<evidence type="ECO:0000313" key="8">
    <source>
        <dbReference type="Proteomes" id="UP000051820"/>
    </source>
</evidence>
<dbReference type="eggNOG" id="COG1052">
    <property type="taxonomic scope" value="Bacteria"/>
</dbReference>
<dbReference type="GO" id="GO:0016616">
    <property type="term" value="F:oxidoreductase activity, acting on the CH-OH group of donors, NAD or NADP as acceptor"/>
    <property type="evidence" value="ECO:0007669"/>
    <property type="project" value="InterPro"/>
</dbReference>
<evidence type="ECO:0000256" key="1">
    <source>
        <dbReference type="ARBA" id="ARBA00005854"/>
    </source>
</evidence>
<dbReference type="PANTHER" id="PTHR43761:SF1">
    <property type="entry name" value="D-ISOMER SPECIFIC 2-HYDROXYACID DEHYDROGENASE CATALYTIC DOMAIN-CONTAINING PROTEIN-RELATED"/>
    <property type="match status" value="1"/>
</dbReference>
<dbReference type="Gene3D" id="3.40.50.720">
    <property type="entry name" value="NAD(P)-binding Rossmann-like Domain"/>
    <property type="match status" value="2"/>
</dbReference>
<dbReference type="InterPro" id="IPR050418">
    <property type="entry name" value="D-iso_2-hydroxyacid_DH_PdxB"/>
</dbReference>
<evidence type="ECO:0000256" key="4">
    <source>
        <dbReference type="RuleBase" id="RU003719"/>
    </source>
</evidence>
<feature type="domain" description="D-isomer specific 2-hydroxyacid dehydrogenase NAD-binding" evidence="6">
    <location>
        <begin position="91"/>
        <end position="264"/>
    </location>
</feature>
<dbReference type="EMBL" id="AZGF01000004">
    <property type="protein sequence ID" value="KRM12946.1"/>
    <property type="molecule type" value="Genomic_DNA"/>
</dbReference>
<dbReference type="PROSITE" id="PS00671">
    <property type="entry name" value="D_2_HYDROXYACID_DH_3"/>
    <property type="match status" value="1"/>
</dbReference>
<dbReference type="Proteomes" id="UP000051820">
    <property type="component" value="Unassembled WGS sequence"/>
</dbReference>
<evidence type="ECO:0000256" key="3">
    <source>
        <dbReference type="ARBA" id="ARBA00023027"/>
    </source>
</evidence>
<dbReference type="STRING" id="1423807.FD16_GL001631"/>
<dbReference type="PROSITE" id="PS00670">
    <property type="entry name" value="D_2_HYDROXYACID_DH_2"/>
    <property type="match status" value="1"/>
</dbReference>
<keyword evidence="3" id="KW-0520">NAD</keyword>
<dbReference type="InterPro" id="IPR006140">
    <property type="entry name" value="D-isomer_DH_NAD-bd"/>
</dbReference>
<dbReference type="PANTHER" id="PTHR43761">
    <property type="entry name" value="D-ISOMER SPECIFIC 2-HYDROXYACID DEHYDROGENASE FAMILY PROTEIN (AFU_ORTHOLOGUE AFUA_1G13630)"/>
    <property type="match status" value="1"/>
</dbReference>
<feature type="domain" description="D-isomer specific 2-hydroxyacid dehydrogenase catalytic" evidence="5">
    <location>
        <begin position="9"/>
        <end position="296"/>
    </location>
</feature>
<dbReference type="GO" id="GO:0051287">
    <property type="term" value="F:NAD binding"/>
    <property type="evidence" value="ECO:0007669"/>
    <property type="project" value="InterPro"/>
</dbReference>
<dbReference type="AlphaFoldDB" id="A0A0R1W648"/>
<protein>
    <submittedName>
        <fullName evidence="7">Lactate dehydrogenase related dehydrogenase</fullName>
    </submittedName>
</protein>
<dbReference type="InterPro" id="IPR036291">
    <property type="entry name" value="NAD(P)-bd_dom_sf"/>
</dbReference>